<dbReference type="AlphaFoldDB" id="A0A0D0CJ54"/>
<dbReference type="InterPro" id="IPR000999">
    <property type="entry name" value="RNase_III_dom"/>
</dbReference>
<proteinExistence type="predicted"/>
<dbReference type="InterPro" id="IPR014720">
    <property type="entry name" value="dsRBD_dom"/>
</dbReference>
<feature type="domain" description="DRBM" evidence="4">
    <location>
        <begin position="284"/>
        <end position="351"/>
    </location>
</feature>
<dbReference type="HOGENOM" id="CLU_787678_0_0_1"/>
<dbReference type="CDD" id="cd10845">
    <property type="entry name" value="DSRM_RNAse_III_family"/>
    <property type="match status" value="1"/>
</dbReference>
<sequence>MITTNVPASNSSAPALPTIVGGKAYAQDLIPALYALQCSGLIELGKMALQLVTTDFIFASQPLLSEEGIEAKRTSILEDDTILMWLDLYPQEKERFLRQQRLDPRSDNRKALVSFFLSYIGAVYTNNGRATHPVLQNWVVKLITLPRVESVFDPTAKSLSNVSLSEQCAPPDYASGSSNTSRLPTPPSSPVQPPRLHVQPTHSDSSIYSSGSTSSNTSLSSPNICSPYPQPSHGSTTLAHPSTSVNPSSLTICSPLPPPNVPAQSSRLSLSNTPTSNVPPSSKITVQMVNEAAARNRYHISYPEEQVGPDHMPDWIVRCLIDGNERGRGIGKTKKDARQQAGCEAYIWMNRQ</sequence>
<dbReference type="Proteomes" id="UP000053593">
    <property type="component" value="Unassembled WGS sequence"/>
</dbReference>
<protein>
    <recommendedName>
        <fullName evidence="8">DRBM domain-containing protein</fullName>
    </recommendedName>
</protein>
<dbReference type="EMBL" id="KN834766">
    <property type="protein sequence ID" value="KIK62784.1"/>
    <property type="molecule type" value="Genomic_DNA"/>
</dbReference>
<keyword evidence="1 2" id="KW-0694">RNA-binding</keyword>
<evidence type="ECO:0000256" key="2">
    <source>
        <dbReference type="PROSITE-ProRule" id="PRU00266"/>
    </source>
</evidence>
<dbReference type="GO" id="GO:0006396">
    <property type="term" value="P:RNA processing"/>
    <property type="evidence" value="ECO:0007669"/>
    <property type="project" value="InterPro"/>
</dbReference>
<dbReference type="GO" id="GO:0003723">
    <property type="term" value="F:RNA binding"/>
    <property type="evidence" value="ECO:0007669"/>
    <property type="project" value="UniProtKB-UniRule"/>
</dbReference>
<feature type="domain" description="RNase III" evidence="5">
    <location>
        <begin position="44"/>
        <end position="128"/>
    </location>
</feature>
<name>A0A0D0CJ54_9AGAR</name>
<dbReference type="Pfam" id="PF00035">
    <property type="entry name" value="dsrm"/>
    <property type="match status" value="1"/>
</dbReference>
<dbReference type="PROSITE" id="PS50137">
    <property type="entry name" value="DS_RBD"/>
    <property type="match status" value="1"/>
</dbReference>
<dbReference type="PROSITE" id="PS50142">
    <property type="entry name" value="RNASE_3_2"/>
    <property type="match status" value="1"/>
</dbReference>
<reference evidence="6 7" key="1">
    <citation type="submission" date="2014-04" db="EMBL/GenBank/DDBJ databases">
        <title>Evolutionary Origins and Diversification of the Mycorrhizal Mutualists.</title>
        <authorList>
            <consortium name="DOE Joint Genome Institute"/>
            <consortium name="Mycorrhizal Genomics Consortium"/>
            <person name="Kohler A."/>
            <person name="Kuo A."/>
            <person name="Nagy L.G."/>
            <person name="Floudas D."/>
            <person name="Copeland A."/>
            <person name="Barry K.W."/>
            <person name="Cichocki N."/>
            <person name="Veneault-Fourrey C."/>
            <person name="LaButti K."/>
            <person name="Lindquist E.A."/>
            <person name="Lipzen A."/>
            <person name="Lundell T."/>
            <person name="Morin E."/>
            <person name="Murat C."/>
            <person name="Riley R."/>
            <person name="Ohm R."/>
            <person name="Sun H."/>
            <person name="Tunlid A."/>
            <person name="Henrissat B."/>
            <person name="Grigoriev I.V."/>
            <person name="Hibbett D.S."/>
            <person name="Martin F."/>
        </authorList>
    </citation>
    <scope>NUCLEOTIDE SEQUENCE [LARGE SCALE GENOMIC DNA]</scope>
    <source>
        <strain evidence="6 7">FD-317 M1</strain>
    </source>
</reference>
<dbReference type="Gene3D" id="1.10.1520.10">
    <property type="entry name" value="Ribonuclease III domain"/>
    <property type="match status" value="1"/>
</dbReference>
<feature type="compositionally biased region" description="Polar residues" evidence="3">
    <location>
        <begin position="232"/>
        <end position="252"/>
    </location>
</feature>
<feature type="region of interest" description="Disordered" evidence="3">
    <location>
        <begin position="170"/>
        <end position="281"/>
    </location>
</feature>
<gene>
    <name evidence="6" type="ORF">GYMLUDRAFT_260032</name>
</gene>
<evidence type="ECO:0000313" key="7">
    <source>
        <dbReference type="Proteomes" id="UP000053593"/>
    </source>
</evidence>
<evidence type="ECO:0000259" key="5">
    <source>
        <dbReference type="PROSITE" id="PS50142"/>
    </source>
</evidence>
<feature type="compositionally biased region" description="Low complexity" evidence="3">
    <location>
        <begin position="201"/>
        <end position="221"/>
    </location>
</feature>
<evidence type="ECO:0000256" key="1">
    <source>
        <dbReference type="ARBA" id="ARBA00022884"/>
    </source>
</evidence>
<dbReference type="GO" id="GO:0004525">
    <property type="term" value="F:ribonuclease III activity"/>
    <property type="evidence" value="ECO:0007669"/>
    <property type="project" value="InterPro"/>
</dbReference>
<accession>A0A0D0CJ54</accession>
<evidence type="ECO:0000313" key="6">
    <source>
        <dbReference type="EMBL" id="KIK62784.1"/>
    </source>
</evidence>
<feature type="compositionally biased region" description="Low complexity" evidence="3">
    <location>
        <begin position="269"/>
        <end position="281"/>
    </location>
</feature>
<feature type="compositionally biased region" description="Pro residues" evidence="3">
    <location>
        <begin position="184"/>
        <end position="193"/>
    </location>
</feature>
<evidence type="ECO:0000259" key="4">
    <source>
        <dbReference type="PROSITE" id="PS50137"/>
    </source>
</evidence>
<dbReference type="InterPro" id="IPR036389">
    <property type="entry name" value="RNase_III_sf"/>
</dbReference>
<dbReference type="OrthoDB" id="3353871at2759"/>
<dbReference type="SMART" id="SM00358">
    <property type="entry name" value="DSRM"/>
    <property type="match status" value="1"/>
</dbReference>
<dbReference type="Gene3D" id="3.30.160.20">
    <property type="match status" value="1"/>
</dbReference>
<dbReference type="SUPFAM" id="SSF69065">
    <property type="entry name" value="RNase III domain-like"/>
    <property type="match status" value="1"/>
</dbReference>
<keyword evidence="7" id="KW-1185">Reference proteome</keyword>
<evidence type="ECO:0000256" key="3">
    <source>
        <dbReference type="SAM" id="MobiDB-lite"/>
    </source>
</evidence>
<evidence type="ECO:0008006" key="8">
    <source>
        <dbReference type="Google" id="ProtNLM"/>
    </source>
</evidence>
<organism evidence="6 7">
    <name type="scientific">Collybiopsis luxurians FD-317 M1</name>
    <dbReference type="NCBI Taxonomy" id="944289"/>
    <lineage>
        <taxon>Eukaryota</taxon>
        <taxon>Fungi</taxon>
        <taxon>Dikarya</taxon>
        <taxon>Basidiomycota</taxon>
        <taxon>Agaricomycotina</taxon>
        <taxon>Agaricomycetes</taxon>
        <taxon>Agaricomycetidae</taxon>
        <taxon>Agaricales</taxon>
        <taxon>Marasmiineae</taxon>
        <taxon>Omphalotaceae</taxon>
        <taxon>Collybiopsis</taxon>
        <taxon>Collybiopsis luxurians</taxon>
    </lineage>
</organism>
<dbReference type="SUPFAM" id="SSF54768">
    <property type="entry name" value="dsRNA-binding domain-like"/>
    <property type="match status" value="1"/>
</dbReference>